<name>A2SGQ7_METPP</name>
<protein>
    <recommendedName>
        <fullName evidence="3">GYD domain-containing protein</fullName>
    </recommendedName>
</protein>
<dbReference type="eggNOG" id="COG4274">
    <property type="taxonomic scope" value="Bacteria"/>
</dbReference>
<dbReference type="Proteomes" id="UP000000366">
    <property type="component" value="Chromosome"/>
</dbReference>
<accession>A2SGQ7</accession>
<proteinExistence type="predicted"/>
<dbReference type="RefSeq" id="WP_011829383.1">
    <property type="nucleotide sequence ID" value="NC_008825.1"/>
</dbReference>
<keyword evidence="2" id="KW-1185">Reference proteome</keyword>
<evidence type="ECO:0000313" key="1">
    <source>
        <dbReference type="EMBL" id="ABM94746.1"/>
    </source>
</evidence>
<evidence type="ECO:0008006" key="3">
    <source>
        <dbReference type="Google" id="ProtNLM"/>
    </source>
</evidence>
<evidence type="ECO:0000313" key="2">
    <source>
        <dbReference type="Proteomes" id="UP000000366"/>
    </source>
</evidence>
<organism evidence="1 2">
    <name type="scientific">Methylibium petroleiphilum (strain ATCC BAA-1232 / LMG 22953 / PM1)</name>
    <dbReference type="NCBI Taxonomy" id="420662"/>
    <lineage>
        <taxon>Bacteria</taxon>
        <taxon>Pseudomonadati</taxon>
        <taxon>Pseudomonadota</taxon>
        <taxon>Betaproteobacteria</taxon>
        <taxon>Burkholderiales</taxon>
        <taxon>Sphaerotilaceae</taxon>
        <taxon>Methylibium</taxon>
    </lineage>
</organism>
<dbReference type="KEGG" id="mpt:Mpe_A1787"/>
<dbReference type="Pfam" id="PF08734">
    <property type="entry name" value="GYD"/>
    <property type="match status" value="1"/>
</dbReference>
<dbReference type="HOGENOM" id="CLU_155227_2_0_4"/>
<dbReference type="InterPro" id="IPR014845">
    <property type="entry name" value="GYD/TTHA1554"/>
</dbReference>
<dbReference type="AlphaFoldDB" id="A2SGQ7"/>
<reference evidence="1 2" key="1">
    <citation type="journal article" date="2007" name="J. Bacteriol.">
        <title>Whole-genome analysis of the methyl tert-butyl ether-degrading beta-proteobacterium Methylibium petroleiphilum PM1.</title>
        <authorList>
            <person name="Kane S.R."/>
            <person name="Chakicherla A.Y."/>
            <person name="Chain P.S.G."/>
            <person name="Schmidt R."/>
            <person name="Shin M.W."/>
            <person name="Legler T.C."/>
            <person name="Scow K.M."/>
            <person name="Larimer F.W."/>
            <person name="Lucas S.M."/>
            <person name="Richardson P.M."/>
            <person name="Hristova K.R."/>
        </authorList>
    </citation>
    <scope>NUCLEOTIDE SEQUENCE [LARGE SCALE GENOMIC DNA]</scope>
    <source>
        <strain evidence="2">ATCC BAA-1232 / LMG 22953 / PM1</strain>
    </source>
</reference>
<gene>
    <name evidence="1" type="ordered locus">Mpe_A1787</name>
</gene>
<dbReference type="EMBL" id="CP000555">
    <property type="protein sequence ID" value="ABM94746.1"/>
    <property type="molecule type" value="Genomic_DNA"/>
</dbReference>
<sequence>MPAFITLVNFTDQGARSIKDSPERFEAYKALAEGLGVTVKSVHWTQGPYDLVLITEGPEEGAMLSALKMAQLGNVRTQTMRGYSASEMRGFVKKLG</sequence>